<dbReference type="SUPFAM" id="SSF103263">
    <property type="entry name" value="Chorismate synthase, AroC"/>
    <property type="match status" value="1"/>
</dbReference>
<feature type="non-terminal residue" evidence="1">
    <location>
        <position position="1"/>
    </location>
</feature>
<name>A0ABW0AUN6_9ACTN</name>
<gene>
    <name evidence="1" type="ORF">ACFPRH_34910</name>
</gene>
<dbReference type="Proteomes" id="UP001596160">
    <property type="component" value="Unassembled WGS sequence"/>
</dbReference>
<evidence type="ECO:0000313" key="2">
    <source>
        <dbReference type="Proteomes" id="UP001596160"/>
    </source>
</evidence>
<dbReference type="Gene3D" id="3.60.150.10">
    <property type="entry name" value="Chorismate synthase AroC"/>
    <property type="match status" value="1"/>
</dbReference>
<accession>A0ABW0AUN6</accession>
<comment type="caution">
    <text evidence="1">The sequence shown here is derived from an EMBL/GenBank/DDBJ whole genome shotgun (WGS) entry which is preliminary data.</text>
</comment>
<keyword evidence="2" id="KW-1185">Reference proteome</keyword>
<evidence type="ECO:0000313" key="1">
    <source>
        <dbReference type="EMBL" id="MFC5156916.1"/>
    </source>
</evidence>
<reference evidence="2" key="1">
    <citation type="journal article" date="2019" name="Int. J. Syst. Evol. Microbiol.">
        <title>The Global Catalogue of Microorganisms (GCM) 10K type strain sequencing project: providing services to taxonomists for standard genome sequencing and annotation.</title>
        <authorList>
            <consortium name="The Broad Institute Genomics Platform"/>
            <consortium name="The Broad Institute Genome Sequencing Center for Infectious Disease"/>
            <person name="Wu L."/>
            <person name="Ma J."/>
        </authorList>
    </citation>
    <scope>NUCLEOTIDE SEQUENCE [LARGE SCALE GENOMIC DNA]</scope>
    <source>
        <strain evidence="2">PCU 266</strain>
    </source>
</reference>
<dbReference type="InterPro" id="IPR020541">
    <property type="entry name" value="Chorismate_synthase_CS"/>
</dbReference>
<dbReference type="EMBL" id="JBHSKP010000050">
    <property type="protein sequence ID" value="MFC5156916.1"/>
    <property type="molecule type" value="Genomic_DNA"/>
</dbReference>
<organism evidence="1 2">
    <name type="scientific">Streptomyces amakusaensis</name>
    <dbReference type="NCBI Taxonomy" id="67271"/>
    <lineage>
        <taxon>Bacteria</taxon>
        <taxon>Bacillati</taxon>
        <taxon>Actinomycetota</taxon>
        <taxon>Actinomycetes</taxon>
        <taxon>Kitasatosporales</taxon>
        <taxon>Streptomycetaceae</taxon>
        <taxon>Streptomyces</taxon>
    </lineage>
</organism>
<proteinExistence type="predicted"/>
<dbReference type="PROSITE" id="PS00789">
    <property type="entry name" value="CHORISMATE_SYNTHASE_3"/>
    <property type="match status" value="1"/>
</dbReference>
<protein>
    <submittedName>
        <fullName evidence="1">Chorismate synthase</fullName>
    </submittedName>
</protein>
<sequence>RSDVAAVPAAGIVAEAMVALVLADAVAEKFGGDSVTETRRNVASYLDSLWPV</sequence>
<dbReference type="InterPro" id="IPR035904">
    <property type="entry name" value="Chorismate_synth_AroC_sf"/>
</dbReference>